<evidence type="ECO:0008006" key="5">
    <source>
        <dbReference type="Google" id="ProtNLM"/>
    </source>
</evidence>
<evidence type="ECO:0000313" key="3">
    <source>
        <dbReference type="EMBL" id="CCD19751.1"/>
    </source>
</evidence>
<gene>
    <name evidence="3" type="ORF">TvY486_0024630</name>
</gene>
<dbReference type="EMBL" id="CAEX01004044">
    <property type="protein sequence ID" value="CCD19751.1"/>
    <property type="molecule type" value="Genomic_DNA"/>
</dbReference>
<feature type="compositionally biased region" description="Basic residues" evidence="1">
    <location>
        <begin position="467"/>
        <end position="479"/>
    </location>
</feature>
<dbReference type="Proteomes" id="UP000009027">
    <property type="component" value="Unassembled WGS sequence"/>
</dbReference>
<keyword evidence="2" id="KW-0732">Signal</keyword>
<protein>
    <recommendedName>
        <fullName evidence="5">Transmembrane protein</fullName>
    </recommendedName>
</protein>
<name>F9WQC4_TRYVY</name>
<accession>F9WQC4</accession>
<reference evidence="3 4" key="1">
    <citation type="journal article" date="2012" name="Proc. Natl. Acad. Sci. U.S.A.">
        <title>Antigenic diversity is generated by distinct evolutionary mechanisms in African trypanosome species.</title>
        <authorList>
            <person name="Jackson A.P."/>
            <person name="Berry A."/>
            <person name="Aslett M."/>
            <person name="Allison H.C."/>
            <person name="Burton P."/>
            <person name="Vavrova-Anderson J."/>
            <person name="Brown R."/>
            <person name="Browne H."/>
            <person name="Corton N."/>
            <person name="Hauser H."/>
            <person name="Gamble J."/>
            <person name="Gilderthorp R."/>
            <person name="Marcello L."/>
            <person name="McQuillan J."/>
            <person name="Otto T.D."/>
            <person name="Quail M.A."/>
            <person name="Sanders M.J."/>
            <person name="van Tonder A."/>
            <person name="Ginger M.L."/>
            <person name="Field M.C."/>
            <person name="Barry J.D."/>
            <person name="Hertz-Fowler C."/>
            <person name="Berriman M."/>
        </authorList>
    </citation>
    <scope>NUCLEOTIDE SEQUENCE</scope>
    <source>
        <strain evidence="3 4">Y486</strain>
    </source>
</reference>
<organism evidence="3 4">
    <name type="scientific">Trypanosoma vivax (strain Y486)</name>
    <dbReference type="NCBI Taxonomy" id="1055687"/>
    <lineage>
        <taxon>Eukaryota</taxon>
        <taxon>Discoba</taxon>
        <taxon>Euglenozoa</taxon>
        <taxon>Kinetoplastea</taxon>
        <taxon>Metakinetoplastina</taxon>
        <taxon>Trypanosomatida</taxon>
        <taxon>Trypanosomatidae</taxon>
        <taxon>Trypanosoma</taxon>
        <taxon>Duttonella</taxon>
    </lineage>
</organism>
<proteinExistence type="predicted"/>
<dbReference type="AlphaFoldDB" id="F9WQC4"/>
<evidence type="ECO:0000256" key="1">
    <source>
        <dbReference type="SAM" id="MobiDB-lite"/>
    </source>
</evidence>
<feature type="region of interest" description="Disordered" evidence="1">
    <location>
        <begin position="460"/>
        <end position="498"/>
    </location>
</feature>
<evidence type="ECO:0000256" key="2">
    <source>
        <dbReference type="SAM" id="SignalP"/>
    </source>
</evidence>
<feature type="chain" id="PRO_5003390694" description="Transmembrane protein" evidence="2">
    <location>
        <begin position="22"/>
        <end position="596"/>
    </location>
</feature>
<feature type="signal peptide" evidence="2">
    <location>
        <begin position="1"/>
        <end position="21"/>
    </location>
</feature>
<dbReference type="VEuPathDB" id="TriTrypDB:TvY486_0024630"/>
<keyword evidence="4" id="KW-1185">Reference proteome</keyword>
<feature type="region of interest" description="Disordered" evidence="1">
    <location>
        <begin position="531"/>
        <end position="596"/>
    </location>
</feature>
<evidence type="ECO:0000313" key="4">
    <source>
        <dbReference type="Proteomes" id="UP000009027"/>
    </source>
</evidence>
<sequence length="596" mass="64436">MCSALPQVLLFLADFFTGVPSSPHHEFRQTAKPVKTSFIIAVSRLPFVYKCVLQPHPFLSVTLSVTSSPRRALALLALPSPFLRSSFAYSSVTTAALLGPLFNCPSIGSSSLLPHLACRSCPSQTPASPLPLFPSSFSISPKAQHRLRWKPSLGGLLVGRAYRPLGAHASLFPSTARHARHCPATAVRPHLHTSHHFSFRRCGDKSLTHFRRLFLHPKKNIQASPRFTETASATRFSAENKALLRRLFTQPHPTGASACSFSGPSLWPVPVPMNFVTPSSAPVVRCDRALPASSCFVGKNSVLFRLCPLEAVRGHSWSLSPLAVPCQVAEMCCSPLLPRHAAFPFASHLHCSAADRCESKQSSCPVSLAAERQIAALALLFPCLPFPARTKVSQWQTHSLSRTRVQLQSTCSSCTTRKRDGPLPSGARPRHESVVSHGLRIVLSSDVAAKSDAPWTFRPASGGHLHATARRGTGPRRRTMLNGNSTRTGKTAPPQHGARIATTGHSVAKRQAMQGDSPCTLSTANRLVFPATRARGRDGNASPLPPSPARLASDNRDAATVHQRPPCSRCGGRTFSKTSPARQRRRTTRGNGDGQH</sequence>